<reference evidence="1 2" key="1">
    <citation type="submission" date="2024-09" db="EMBL/GenBank/DDBJ databases">
        <title>Chromosome-scale assembly of Riccia sorocarpa.</title>
        <authorList>
            <person name="Paukszto L."/>
        </authorList>
    </citation>
    <scope>NUCLEOTIDE SEQUENCE [LARGE SCALE GENOMIC DNA]</scope>
    <source>
        <strain evidence="1">LP-2024</strain>
        <tissue evidence="1">Aerial parts of the thallus</tissue>
    </source>
</reference>
<evidence type="ECO:0000313" key="1">
    <source>
        <dbReference type="EMBL" id="KAL3690441.1"/>
    </source>
</evidence>
<dbReference type="Proteomes" id="UP001633002">
    <property type="component" value="Unassembled WGS sequence"/>
</dbReference>
<accession>A0ABD3HHX1</accession>
<sequence>MSYVFQGEVAVGSFRSWVQTNRVRKLEVQIESIQETGERAFLTTFRTREERDWIVKQPHVPLRGCLVGHFPWSIEMEDENYAPRKKPTQIEICGVPKWAKEDLPRIFSKIGQVLFIPPESRDLIYRNAKATILWEAEQQLPSFITVSVMEHRVRCQVRKLEDRIWRFEESVQVETSHVQSRPNGVLRRELEDTGTQGDGGRQVQKVIHHAQFWTSDHLPVSAELLGEDRETRRPEVFNSAYFKADHKVVEKNLHRLRHVWEDVTEDTQRSALERFVLGWASVRRELKNVQYQKARQLRQLPEKENRLQALAKKDPARMTVEEKGEMGILISEVRELQAWRNHRWRLTSRENHLKDGEANSAYFFRRFKARRSRMKIEKIRREDGSWTQNLEEVKTEVLNGFTRLYKKDEDTKEARAARRSLTDTISKKLTAEQRVLLDEQPSKGELAGALALLPNGKSPGTMDVVRKV</sequence>
<gene>
    <name evidence="1" type="ORF">R1sor_016750</name>
</gene>
<name>A0ABD3HHX1_9MARC</name>
<dbReference type="EMBL" id="JBJQOH010000004">
    <property type="protein sequence ID" value="KAL3690441.1"/>
    <property type="molecule type" value="Genomic_DNA"/>
</dbReference>
<protein>
    <recommendedName>
        <fullName evidence="3">RRM domain-containing protein</fullName>
    </recommendedName>
</protein>
<proteinExistence type="predicted"/>
<comment type="caution">
    <text evidence="1">The sequence shown here is derived from an EMBL/GenBank/DDBJ whole genome shotgun (WGS) entry which is preliminary data.</text>
</comment>
<dbReference type="AlphaFoldDB" id="A0ABD3HHX1"/>
<evidence type="ECO:0008006" key="3">
    <source>
        <dbReference type="Google" id="ProtNLM"/>
    </source>
</evidence>
<organism evidence="1 2">
    <name type="scientific">Riccia sorocarpa</name>
    <dbReference type="NCBI Taxonomy" id="122646"/>
    <lineage>
        <taxon>Eukaryota</taxon>
        <taxon>Viridiplantae</taxon>
        <taxon>Streptophyta</taxon>
        <taxon>Embryophyta</taxon>
        <taxon>Marchantiophyta</taxon>
        <taxon>Marchantiopsida</taxon>
        <taxon>Marchantiidae</taxon>
        <taxon>Marchantiales</taxon>
        <taxon>Ricciaceae</taxon>
        <taxon>Riccia</taxon>
    </lineage>
</organism>
<keyword evidence="2" id="KW-1185">Reference proteome</keyword>
<evidence type="ECO:0000313" key="2">
    <source>
        <dbReference type="Proteomes" id="UP001633002"/>
    </source>
</evidence>